<comment type="caution">
    <text evidence="10">The sequence shown here is derived from an EMBL/GenBank/DDBJ whole genome shotgun (WGS) entry which is preliminary data.</text>
</comment>
<feature type="domain" description="Reelin" evidence="9">
    <location>
        <begin position="1"/>
        <end position="165"/>
    </location>
</feature>
<keyword evidence="4" id="KW-0929">Antimicrobial</keyword>
<evidence type="ECO:0000256" key="1">
    <source>
        <dbReference type="ARBA" id="ARBA00004613"/>
    </source>
</evidence>
<keyword evidence="5" id="KW-0399">Innate immunity</keyword>
<evidence type="ECO:0000259" key="9">
    <source>
        <dbReference type="PROSITE" id="PS51019"/>
    </source>
</evidence>
<dbReference type="CDD" id="cd08544">
    <property type="entry name" value="Reeler"/>
    <property type="match status" value="1"/>
</dbReference>
<reference evidence="10 11" key="1">
    <citation type="submission" date="2022-05" db="EMBL/GenBank/DDBJ databases">
        <authorList>
            <consortium name="Genoscope - CEA"/>
            <person name="William W."/>
        </authorList>
    </citation>
    <scope>NUCLEOTIDE SEQUENCE [LARGE SCALE GENOMIC DNA]</scope>
</reference>
<evidence type="ECO:0000256" key="6">
    <source>
        <dbReference type="ARBA" id="ARBA00022729"/>
    </source>
</evidence>
<dbReference type="InterPro" id="IPR002861">
    <property type="entry name" value="Reeler_dom"/>
</dbReference>
<evidence type="ECO:0000256" key="5">
    <source>
        <dbReference type="ARBA" id="ARBA00022588"/>
    </source>
</evidence>
<accession>A0ABN8LYZ3</accession>
<dbReference type="PROSITE" id="PS51019">
    <property type="entry name" value="REELIN"/>
    <property type="match status" value="1"/>
</dbReference>
<dbReference type="PANTHER" id="PTHR45828:SF9">
    <property type="entry name" value="CELL WALL INTEGRITY AND STRESS RESPONSE COMPONENT 4-LIKE-RELATED"/>
    <property type="match status" value="1"/>
</dbReference>
<keyword evidence="7" id="KW-0391">Immunity</keyword>
<dbReference type="InterPro" id="IPR051237">
    <property type="entry name" value="Ferric-chelate_Red/DefProt"/>
</dbReference>
<organism evidence="10 11">
    <name type="scientific">Porites evermanni</name>
    <dbReference type="NCBI Taxonomy" id="104178"/>
    <lineage>
        <taxon>Eukaryota</taxon>
        <taxon>Metazoa</taxon>
        <taxon>Cnidaria</taxon>
        <taxon>Anthozoa</taxon>
        <taxon>Hexacorallia</taxon>
        <taxon>Scleractinia</taxon>
        <taxon>Fungiina</taxon>
        <taxon>Poritidae</taxon>
        <taxon>Porites</taxon>
    </lineage>
</organism>
<keyword evidence="8" id="KW-0044">Antibiotic</keyword>
<feature type="non-terminal residue" evidence="10">
    <location>
        <position position="1"/>
    </location>
</feature>
<evidence type="ECO:0000256" key="7">
    <source>
        <dbReference type="ARBA" id="ARBA00022859"/>
    </source>
</evidence>
<dbReference type="EMBL" id="CALNXI010000215">
    <property type="protein sequence ID" value="CAH3022341.1"/>
    <property type="molecule type" value="Genomic_DNA"/>
</dbReference>
<name>A0ABN8LYZ3_9CNID</name>
<keyword evidence="3" id="KW-0964">Secreted</keyword>
<dbReference type="PANTHER" id="PTHR45828">
    <property type="entry name" value="CYTOCHROME B561/FERRIC REDUCTASE TRANSMEMBRANE"/>
    <property type="match status" value="1"/>
</dbReference>
<evidence type="ECO:0000256" key="2">
    <source>
        <dbReference type="ARBA" id="ARBA00008501"/>
    </source>
</evidence>
<sequence>SVQRDFYPGVEPQNSSPPYVLNVTDEDGQPLPDLSYYGGDLRYNVSLSGIRTGNKTETFVGFIIYIYNESADKSSGHFVTPLPQGVQKEKCHFIPRDRTNEVALNSTSKERTDLQLEWISPQEHPPGIIHIRASVIKEYGVYWDGIELTLISKFCVLNCSGELET</sequence>
<evidence type="ECO:0000313" key="10">
    <source>
        <dbReference type="EMBL" id="CAH3022341.1"/>
    </source>
</evidence>
<evidence type="ECO:0000256" key="4">
    <source>
        <dbReference type="ARBA" id="ARBA00022529"/>
    </source>
</evidence>
<keyword evidence="11" id="KW-1185">Reference proteome</keyword>
<evidence type="ECO:0000256" key="3">
    <source>
        <dbReference type="ARBA" id="ARBA00022525"/>
    </source>
</evidence>
<dbReference type="Pfam" id="PF02014">
    <property type="entry name" value="Reeler"/>
    <property type="match status" value="1"/>
</dbReference>
<dbReference type="InterPro" id="IPR042307">
    <property type="entry name" value="Reeler_sf"/>
</dbReference>
<proteinExistence type="inferred from homology"/>
<dbReference type="Gene3D" id="2.60.40.4060">
    <property type="entry name" value="Reeler domain"/>
    <property type="match status" value="1"/>
</dbReference>
<gene>
    <name evidence="10" type="ORF">PEVE_00015049</name>
</gene>
<keyword evidence="6" id="KW-0732">Signal</keyword>
<evidence type="ECO:0000256" key="8">
    <source>
        <dbReference type="ARBA" id="ARBA00023022"/>
    </source>
</evidence>
<dbReference type="Proteomes" id="UP001159427">
    <property type="component" value="Unassembled WGS sequence"/>
</dbReference>
<comment type="similarity">
    <text evidence="2">Belongs to the insect defense protein family.</text>
</comment>
<comment type="subcellular location">
    <subcellularLocation>
        <location evidence="1">Secreted</location>
    </subcellularLocation>
</comment>
<evidence type="ECO:0000313" key="11">
    <source>
        <dbReference type="Proteomes" id="UP001159427"/>
    </source>
</evidence>
<protein>
    <recommendedName>
        <fullName evidence="9">Reelin domain-containing protein</fullName>
    </recommendedName>
</protein>